<keyword evidence="2" id="KW-1185">Reference proteome</keyword>
<name>A0ACC3DFB8_9PEZI</name>
<organism evidence="1 2">
    <name type="scientific">Coniosporium uncinatum</name>
    <dbReference type="NCBI Taxonomy" id="93489"/>
    <lineage>
        <taxon>Eukaryota</taxon>
        <taxon>Fungi</taxon>
        <taxon>Dikarya</taxon>
        <taxon>Ascomycota</taxon>
        <taxon>Pezizomycotina</taxon>
        <taxon>Dothideomycetes</taxon>
        <taxon>Dothideomycetes incertae sedis</taxon>
        <taxon>Coniosporium</taxon>
    </lineage>
</organism>
<dbReference type="Proteomes" id="UP001186974">
    <property type="component" value="Unassembled WGS sequence"/>
</dbReference>
<accession>A0ACC3DFB8</accession>
<evidence type="ECO:0000313" key="2">
    <source>
        <dbReference type="Proteomes" id="UP001186974"/>
    </source>
</evidence>
<evidence type="ECO:0000313" key="1">
    <source>
        <dbReference type="EMBL" id="KAK3067003.1"/>
    </source>
</evidence>
<protein>
    <submittedName>
        <fullName evidence="1">Uncharacterized protein</fullName>
    </submittedName>
</protein>
<comment type="caution">
    <text evidence="1">The sequence shown here is derived from an EMBL/GenBank/DDBJ whole genome shotgun (WGS) entry which is preliminary data.</text>
</comment>
<gene>
    <name evidence="1" type="ORF">LTS18_001357</name>
</gene>
<proteinExistence type="predicted"/>
<feature type="non-terminal residue" evidence="1">
    <location>
        <position position="293"/>
    </location>
</feature>
<sequence length="293" mass="30110">MFNQILGFGSNPAISVSNSAIWVPSRNNWLQNLDVAGISLRGNLAAATDVPGYAPFFGGSVSSQALGVSDAVGLTQSSNSLNLQQVPVRIQAQTSSTSSLQRRAFTTQNVTGAVTGMMYGFNDLNITILGGRFTATATDGSTINNLLFVNGSNSARVTGLGNELNADSTFLALGTQGTTLFAGGSISGTAGGNDVTGLLTFDLVAGNYTRSQPEGLVGNAVAVNAIAPQPNTQAVFIGGNFESAGEFDCPTLCVFDTTRSQWISPGAGLEGVISAMTWVDDTHLLIAGNLTAN</sequence>
<dbReference type="EMBL" id="JAWDJW010005644">
    <property type="protein sequence ID" value="KAK3067003.1"/>
    <property type="molecule type" value="Genomic_DNA"/>
</dbReference>
<reference evidence="1" key="1">
    <citation type="submission" date="2024-09" db="EMBL/GenBank/DDBJ databases">
        <title>Black Yeasts Isolated from many extreme environments.</title>
        <authorList>
            <person name="Coleine C."/>
            <person name="Stajich J.E."/>
            <person name="Selbmann L."/>
        </authorList>
    </citation>
    <scope>NUCLEOTIDE SEQUENCE</scope>
    <source>
        <strain evidence="1">CCFEE 5737</strain>
    </source>
</reference>